<comment type="caution">
    <text evidence="1">The sequence shown here is derived from an EMBL/GenBank/DDBJ whole genome shotgun (WGS) entry which is preliminary data.</text>
</comment>
<dbReference type="Proteomes" id="UP001632038">
    <property type="component" value="Unassembled WGS sequence"/>
</dbReference>
<keyword evidence="2" id="KW-1185">Reference proteome</keyword>
<protein>
    <submittedName>
        <fullName evidence="1">Uncharacterized protein</fullName>
    </submittedName>
</protein>
<gene>
    <name evidence="1" type="ORF">CASFOL_010591</name>
</gene>
<reference evidence="2" key="1">
    <citation type="journal article" date="2024" name="IScience">
        <title>Strigolactones Initiate the Formation of Haustorium-like Structures in Castilleja.</title>
        <authorList>
            <person name="Buerger M."/>
            <person name="Peterson D."/>
            <person name="Chory J."/>
        </authorList>
    </citation>
    <scope>NUCLEOTIDE SEQUENCE [LARGE SCALE GENOMIC DNA]</scope>
</reference>
<dbReference type="AlphaFoldDB" id="A0ABD3DT22"/>
<evidence type="ECO:0000313" key="2">
    <source>
        <dbReference type="Proteomes" id="UP001632038"/>
    </source>
</evidence>
<organism evidence="1 2">
    <name type="scientific">Castilleja foliolosa</name>
    <dbReference type="NCBI Taxonomy" id="1961234"/>
    <lineage>
        <taxon>Eukaryota</taxon>
        <taxon>Viridiplantae</taxon>
        <taxon>Streptophyta</taxon>
        <taxon>Embryophyta</taxon>
        <taxon>Tracheophyta</taxon>
        <taxon>Spermatophyta</taxon>
        <taxon>Magnoliopsida</taxon>
        <taxon>eudicotyledons</taxon>
        <taxon>Gunneridae</taxon>
        <taxon>Pentapetalae</taxon>
        <taxon>asterids</taxon>
        <taxon>lamiids</taxon>
        <taxon>Lamiales</taxon>
        <taxon>Orobanchaceae</taxon>
        <taxon>Pedicularideae</taxon>
        <taxon>Castillejinae</taxon>
        <taxon>Castilleja</taxon>
    </lineage>
</organism>
<name>A0ABD3DT22_9LAMI</name>
<proteinExistence type="predicted"/>
<accession>A0ABD3DT22</accession>
<dbReference type="EMBL" id="JAVIJP010000013">
    <property type="protein sequence ID" value="KAL3645411.1"/>
    <property type="molecule type" value="Genomic_DNA"/>
</dbReference>
<sequence>MIDEAGGRWAVVVVSDPLMAAIGMSGAGDEGSRRDLGGCSIGMSGAGDEGSRRDLGLGWSPFLRTKFAAPSGEPRYGKVVVPIGLGDQRWFSAGEKYFVFREHGFGGFG</sequence>
<evidence type="ECO:0000313" key="1">
    <source>
        <dbReference type="EMBL" id="KAL3645411.1"/>
    </source>
</evidence>